<gene>
    <name evidence="1" type="ORF">PCON_11810</name>
</gene>
<dbReference type="Proteomes" id="UP000018144">
    <property type="component" value="Unassembled WGS sequence"/>
</dbReference>
<accession>U4L5Y0</accession>
<proteinExistence type="predicted"/>
<name>U4L5Y0_PYROM</name>
<evidence type="ECO:0000313" key="2">
    <source>
        <dbReference type="Proteomes" id="UP000018144"/>
    </source>
</evidence>
<keyword evidence="2" id="KW-1185">Reference proteome</keyword>
<sequence>MEEAKYLNAYVTAAFQKCSCHINMRILVPEFNITEFSHQITLQLTHQASTLSEWYFPDSDPSPVPAPPIKL</sequence>
<reference evidence="1 2" key="1">
    <citation type="journal article" date="2013" name="PLoS Genet.">
        <title>The genome and development-dependent transcriptomes of Pyronema confluens: a window into fungal evolution.</title>
        <authorList>
            <person name="Traeger S."/>
            <person name="Altegoer F."/>
            <person name="Freitag M."/>
            <person name="Gabaldon T."/>
            <person name="Kempken F."/>
            <person name="Kumar A."/>
            <person name="Marcet-Houben M."/>
            <person name="Poggeler S."/>
            <person name="Stajich J.E."/>
            <person name="Nowrousian M."/>
        </authorList>
    </citation>
    <scope>NUCLEOTIDE SEQUENCE [LARGE SCALE GENOMIC DNA]</scope>
    <source>
        <strain evidence="2">CBS 100304</strain>
        <tissue evidence="1">Vegetative mycelium</tissue>
    </source>
</reference>
<dbReference type="AlphaFoldDB" id="U4L5Y0"/>
<evidence type="ECO:0000313" key="1">
    <source>
        <dbReference type="EMBL" id="CCX12216.1"/>
    </source>
</evidence>
<dbReference type="EMBL" id="HF935685">
    <property type="protein sequence ID" value="CCX12216.1"/>
    <property type="molecule type" value="Genomic_DNA"/>
</dbReference>
<protein>
    <submittedName>
        <fullName evidence="1">Uncharacterized protein</fullName>
    </submittedName>
</protein>
<organism evidence="1 2">
    <name type="scientific">Pyronema omphalodes (strain CBS 100304)</name>
    <name type="common">Pyronema confluens</name>
    <dbReference type="NCBI Taxonomy" id="1076935"/>
    <lineage>
        <taxon>Eukaryota</taxon>
        <taxon>Fungi</taxon>
        <taxon>Dikarya</taxon>
        <taxon>Ascomycota</taxon>
        <taxon>Pezizomycotina</taxon>
        <taxon>Pezizomycetes</taxon>
        <taxon>Pezizales</taxon>
        <taxon>Pyronemataceae</taxon>
        <taxon>Pyronema</taxon>
    </lineage>
</organism>